<accession>A0A4R2M934</accession>
<organism evidence="1 2">
    <name type="scientific">Rubrivivax gelatinosus</name>
    <name type="common">Rhodocyclus gelatinosus</name>
    <name type="synonym">Rhodopseudomonas gelatinosa</name>
    <dbReference type="NCBI Taxonomy" id="28068"/>
    <lineage>
        <taxon>Bacteria</taxon>
        <taxon>Pseudomonadati</taxon>
        <taxon>Pseudomonadota</taxon>
        <taxon>Betaproteobacteria</taxon>
        <taxon>Burkholderiales</taxon>
        <taxon>Sphaerotilaceae</taxon>
        <taxon>Rubrivivax</taxon>
    </lineage>
</organism>
<dbReference type="GeneID" id="99684677"/>
<dbReference type="RefSeq" id="WP_132646441.1">
    <property type="nucleotide sequence ID" value="NZ_CP181386.1"/>
</dbReference>
<dbReference type="OrthoDB" id="6269570at2"/>
<evidence type="ECO:0000313" key="2">
    <source>
        <dbReference type="Proteomes" id="UP000295106"/>
    </source>
</evidence>
<dbReference type="Proteomes" id="UP000295106">
    <property type="component" value="Unassembled WGS sequence"/>
</dbReference>
<dbReference type="AlphaFoldDB" id="A0A4R2M934"/>
<comment type="caution">
    <text evidence="1">The sequence shown here is derived from an EMBL/GenBank/DDBJ whole genome shotgun (WGS) entry which is preliminary data.</text>
</comment>
<reference evidence="1 2" key="1">
    <citation type="submission" date="2019-03" db="EMBL/GenBank/DDBJ databases">
        <title>Genomic Encyclopedia of Type Strains, Phase IV (KMG-IV): sequencing the most valuable type-strain genomes for metagenomic binning, comparative biology and taxonomic classification.</title>
        <authorList>
            <person name="Goeker M."/>
        </authorList>
    </citation>
    <scope>NUCLEOTIDE SEQUENCE [LARGE SCALE GENOMIC DNA]</scope>
    <source>
        <strain evidence="1 2">DSM 1709</strain>
    </source>
</reference>
<sequence>MPAASRPLSRRLVRALQARGLARPGRPFGWFTDALGAGSFRGFWQHWNPLYGAVLQTLVYQPLRPRVGRAAAGLLTFAVSGWLLHDLPVNLIVHGAAPSRWWPPIVTVSFVLCALLAQAGDRAGLRYAAWPAPARVLANLAQVAACGAAGSAICRLF</sequence>
<dbReference type="EMBL" id="SLXD01000005">
    <property type="protein sequence ID" value="TCP02890.1"/>
    <property type="molecule type" value="Genomic_DNA"/>
</dbReference>
<evidence type="ECO:0000313" key="1">
    <source>
        <dbReference type="EMBL" id="TCP02890.1"/>
    </source>
</evidence>
<name>A0A4R2M934_RUBGE</name>
<protein>
    <recommendedName>
        <fullName evidence="3">Acyltransferase</fullName>
    </recommendedName>
</protein>
<proteinExistence type="predicted"/>
<evidence type="ECO:0008006" key="3">
    <source>
        <dbReference type="Google" id="ProtNLM"/>
    </source>
</evidence>
<gene>
    <name evidence="1" type="ORF">EV684_10556</name>
</gene>